<accession>A0A225WJV5</accession>
<dbReference type="SUPFAM" id="SSF53098">
    <property type="entry name" value="Ribonuclease H-like"/>
    <property type="match status" value="1"/>
</dbReference>
<reference evidence="2" key="1">
    <citation type="submission" date="2017-03" db="EMBL/GenBank/DDBJ databases">
        <title>Phytopthora megakarya and P. palmivora, two closely related causual agents of cacao black pod achieved similar genome size and gene model numbers by different mechanisms.</title>
        <authorList>
            <person name="Ali S."/>
            <person name="Shao J."/>
            <person name="Larry D.J."/>
            <person name="Kronmiller B."/>
            <person name="Shen D."/>
            <person name="Strem M.D."/>
            <person name="Melnick R.L."/>
            <person name="Guiltinan M.J."/>
            <person name="Tyler B.M."/>
            <person name="Meinhardt L.W."/>
            <person name="Bailey B.A."/>
        </authorList>
    </citation>
    <scope>NUCLEOTIDE SEQUENCE [LARGE SCALE GENOMIC DNA]</scope>
    <source>
        <strain evidence="2">zdho120</strain>
    </source>
</reference>
<comment type="caution">
    <text evidence="1">The sequence shown here is derived from an EMBL/GenBank/DDBJ whole genome shotgun (WGS) entry which is preliminary data.</text>
</comment>
<evidence type="ECO:0008006" key="3">
    <source>
        <dbReference type="Google" id="ProtNLM"/>
    </source>
</evidence>
<sequence length="195" mass="22362">MVQRYIPIRAEIKKGEDVEELIPTGGKHRKLFALFAHLKKLQSITLRLQRDDTDMAEVRLMFDALITKYPVIGEHLKQSAKIVHTPAFKSGVAKFFLQPETPALKRFESPPAAGKKCKQREEEDHASLLLRGKGKKHKQSPDAPTYAPLVKMIPPTSNTVERLFSQFKLVLTPQRRAMRPANFEQLSFFRVNRDM</sequence>
<dbReference type="OrthoDB" id="111902at2759"/>
<dbReference type="PANTHER" id="PTHR40866:SF1">
    <property type="entry name" value="BED-TYPE DOMAIN-CONTAINING PROTEIN"/>
    <property type="match status" value="1"/>
</dbReference>
<organism evidence="1 2">
    <name type="scientific">Phytophthora megakarya</name>
    <dbReference type="NCBI Taxonomy" id="4795"/>
    <lineage>
        <taxon>Eukaryota</taxon>
        <taxon>Sar</taxon>
        <taxon>Stramenopiles</taxon>
        <taxon>Oomycota</taxon>
        <taxon>Peronosporomycetes</taxon>
        <taxon>Peronosporales</taxon>
        <taxon>Peronosporaceae</taxon>
        <taxon>Phytophthora</taxon>
    </lineage>
</organism>
<protein>
    <recommendedName>
        <fullName evidence="3">HAT C-terminal dimerisation domain-containing protein</fullName>
    </recommendedName>
</protein>
<evidence type="ECO:0000313" key="1">
    <source>
        <dbReference type="EMBL" id="OWZ17684.1"/>
    </source>
</evidence>
<dbReference type="InterPro" id="IPR012337">
    <property type="entry name" value="RNaseH-like_sf"/>
</dbReference>
<dbReference type="PANTHER" id="PTHR40866">
    <property type="entry name" value="BED-TYPE DOMAIN-CONTAINING PROTEIN"/>
    <property type="match status" value="1"/>
</dbReference>
<proteinExistence type="predicted"/>
<keyword evidence="2" id="KW-1185">Reference proteome</keyword>
<gene>
    <name evidence="1" type="ORF">PHMEG_0008339</name>
</gene>
<name>A0A225WJV5_9STRA</name>
<dbReference type="EMBL" id="NBNE01000711">
    <property type="protein sequence ID" value="OWZ17684.1"/>
    <property type="molecule type" value="Genomic_DNA"/>
</dbReference>
<dbReference type="AlphaFoldDB" id="A0A225WJV5"/>
<evidence type="ECO:0000313" key="2">
    <source>
        <dbReference type="Proteomes" id="UP000198211"/>
    </source>
</evidence>
<dbReference type="Proteomes" id="UP000198211">
    <property type="component" value="Unassembled WGS sequence"/>
</dbReference>